<accession>A0AAN9A5Y0</accession>
<comment type="caution">
    <text evidence="11">The sequence shown here is derived from an EMBL/GenBank/DDBJ whole genome shotgun (WGS) entry which is preliminary data.</text>
</comment>
<dbReference type="EMBL" id="JAXCGZ010012522">
    <property type="protein sequence ID" value="KAK7073540.1"/>
    <property type="molecule type" value="Genomic_DNA"/>
</dbReference>
<comment type="similarity">
    <text evidence="2 9">Belongs to the sulfotransferase 2 family.</text>
</comment>
<sequence>MVKFRVKHLIIVCLFSVVYICYSLYLDSSNYAPTDASLDVSDERDAIDMFIDKYINEGPDNDISALEHTVSTEESITYLYVDHEFNSDEEESDYEYEEVEADDYDDNDDDDDNDPDYFEETQDDRKLRFLAREIVDSKPISSKDLKKGTSNSIQKGEGDVSIEKVAVDSSGSTIQNALHAKKTKKEIPSSSPHDSEYPHHSNFLPVILKVNQALQDEMKKESPILVLPRDSYWPTVLEPSDSKIYSEIDYTKYEPEDRAYLLGRVGVYEERARAVGEVCRNNPHLFAPTPIHTFVWDTRHDPNIIWCEISKVASTSWMVNFLRLGHYRENDTSLSHLSPEERDAIRFDADDLEDGNLHVKVFRLFPAPNSTVERNKIFSNALRFIIVRHPLARLLSAYQDKMTTLNPIPKIYNFRQLQMDIIKRYRGNTTIPRADPQFPTFPEFIQHVIDSTANLKTLKDWRKVACWQPYWAKCGVCAHDFQMIMKLETMEDDEHFLIKLAGLRELGKVFEWRHSRQTAIPKEDFFKQLSTKQMQLIHERYLLDFQLFGYSMHQYLELAYDSL</sequence>
<evidence type="ECO:0000256" key="5">
    <source>
        <dbReference type="ARBA" id="ARBA00022989"/>
    </source>
</evidence>
<keyword evidence="8 9" id="KW-0325">Glycoprotein</keyword>
<keyword evidence="9" id="KW-0735">Signal-anchor</keyword>
<keyword evidence="9" id="KW-0119">Carbohydrate metabolism</keyword>
<evidence type="ECO:0000256" key="6">
    <source>
        <dbReference type="ARBA" id="ARBA00023034"/>
    </source>
</evidence>
<keyword evidence="3 9" id="KW-0808">Transferase</keyword>
<dbReference type="Pfam" id="PF03567">
    <property type="entry name" value="Sulfotransfer_2"/>
    <property type="match status" value="1"/>
</dbReference>
<keyword evidence="4 9" id="KW-0812">Transmembrane</keyword>
<dbReference type="GO" id="GO:0008146">
    <property type="term" value="F:sulfotransferase activity"/>
    <property type="evidence" value="ECO:0007669"/>
    <property type="project" value="InterPro"/>
</dbReference>
<evidence type="ECO:0000313" key="12">
    <source>
        <dbReference type="Proteomes" id="UP001381693"/>
    </source>
</evidence>
<evidence type="ECO:0000313" key="11">
    <source>
        <dbReference type="EMBL" id="KAK7073540.1"/>
    </source>
</evidence>
<keyword evidence="12" id="KW-1185">Reference proteome</keyword>
<feature type="region of interest" description="Disordered" evidence="10">
    <location>
        <begin position="88"/>
        <end position="122"/>
    </location>
</feature>
<evidence type="ECO:0000256" key="4">
    <source>
        <dbReference type="ARBA" id="ARBA00022692"/>
    </source>
</evidence>
<dbReference type="AlphaFoldDB" id="A0AAN9A5Y0"/>
<evidence type="ECO:0000256" key="10">
    <source>
        <dbReference type="SAM" id="MobiDB-lite"/>
    </source>
</evidence>
<dbReference type="InterPro" id="IPR018011">
    <property type="entry name" value="Carb_sulfotrans_8-10"/>
</dbReference>
<evidence type="ECO:0000256" key="2">
    <source>
        <dbReference type="ARBA" id="ARBA00006339"/>
    </source>
</evidence>
<proteinExistence type="inferred from homology"/>
<keyword evidence="6 9" id="KW-0333">Golgi apparatus</keyword>
<name>A0AAN9A5Y0_HALRR</name>
<reference evidence="11 12" key="1">
    <citation type="submission" date="2023-11" db="EMBL/GenBank/DDBJ databases">
        <title>Halocaridina rubra genome assembly.</title>
        <authorList>
            <person name="Smith C."/>
        </authorList>
    </citation>
    <scope>NUCLEOTIDE SEQUENCE [LARGE SCALE GENOMIC DNA]</scope>
    <source>
        <strain evidence="11">EP-1</strain>
        <tissue evidence="11">Whole</tissue>
    </source>
</reference>
<dbReference type="InterPro" id="IPR005331">
    <property type="entry name" value="Sulfotransferase"/>
</dbReference>
<feature type="transmembrane region" description="Helical" evidence="9">
    <location>
        <begin position="9"/>
        <end position="26"/>
    </location>
</feature>
<keyword evidence="7 9" id="KW-0472">Membrane</keyword>
<dbReference type="GO" id="GO:0000139">
    <property type="term" value="C:Golgi membrane"/>
    <property type="evidence" value="ECO:0007669"/>
    <property type="project" value="UniProtKB-SubCell"/>
</dbReference>
<dbReference type="GO" id="GO:0016051">
    <property type="term" value="P:carbohydrate biosynthetic process"/>
    <property type="evidence" value="ECO:0007669"/>
    <property type="project" value="InterPro"/>
</dbReference>
<feature type="region of interest" description="Disordered" evidence="10">
    <location>
        <begin position="178"/>
        <end position="198"/>
    </location>
</feature>
<dbReference type="EC" id="2.8.2.-" evidence="9"/>
<keyword evidence="5 9" id="KW-1133">Transmembrane helix</keyword>
<dbReference type="PANTHER" id="PTHR12137:SF63">
    <property type="entry name" value="CARBOHYDRATE SULFOTRANSFERASE"/>
    <property type="match status" value="1"/>
</dbReference>
<dbReference type="Proteomes" id="UP001381693">
    <property type="component" value="Unassembled WGS sequence"/>
</dbReference>
<comment type="subcellular location">
    <subcellularLocation>
        <location evidence="1 9">Golgi apparatus membrane</location>
        <topology evidence="1 9">Single-pass type II membrane protein</topology>
    </subcellularLocation>
</comment>
<evidence type="ECO:0000256" key="3">
    <source>
        <dbReference type="ARBA" id="ARBA00022679"/>
    </source>
</evidence>
<evidence type="ECO:0000256" key="8">
    <source>
        <dbReference type="ARBA" id="ARBA00023180"/>
    </source>
</evidence>
<dbReference type="PANTHER" id="PTHR12137">
    <property type="entry name" value="CARBOHYDRATE SULFOTRANSFERASE"/>
    <property type="match status" value="1"/>
</dbReference>
<gene>
    <name evidence="11" type="ORF">SK128_005875</name>
</gene>
<evidence type="ECO:0000256" key="9">
    <source>
        <dbReference type="RuleBase" id="RU364020"/>
    </source>
</evidence>
<evidence type="ECO:0000256" key="7">
    <source>
        <dbReference type="ARBA" id="ARBA00023136"/>
    </source>
</evidence>
<protein>
    <recommendedName>
        <fullName evidence="9">Carbohydrate sulfotransferase</fullName>
        <ecNumber evidence="9">2.8.2.-</ecNumber>
    </recommendedName>
</protein>
<evidence type="ECO:0000256" key="1">
    <source>
        <dbReference type="ARBA" id="ARBA00004323"/>
    </source>
</evidence>
<organism evidence="11 12">
    <name type="scientific">Halocaridina rubra</name>
    <name type="common">Hawaiian red shrimp</name>
    <dbReference type="NCBI Taxonomy" id="373956"/>
    <lineage>
        <taxon>Eukaryota</taxon>
        <taxon>Metazoa</taxon>
        <taxon>Ecdysozoa</taxon>
        <taxon>Arthropoda</taxon>
        <taxon>Crustacea</taxon>
        <taxon>Multicrustacea</taxon>
        <taxon>Malacostraca</taxon>
        <taxon>Eumalacostraca</taxon>
        <taxon>Eucarida</taxon>
        <taxon>Decapoda</taxon>
        <taxon>Pleocyemata</taxon>
        <taxon>Caridea</taxon>
        <taxon>Atyoidea</taxon>
        <taxon>Atyidae</taxon>
        <taxon>Halocaridina</taxon>
    </lineage>
</organism>